<gene>
    <name evidence="2" type="ORF">SAMN05661012_03516</name>
</gene>
<dbReference type="AlphaFoldDB" id="A0A1K1RA64"/>
<dbReference type="PANTHER" id="PTHR33336:SF15">
    <property type="entry name" value="ABM DOMAIN-CONTAINING PROTEIN"/>
    <property type="match status" value="1"/>
</dbReference>
<feature type="domain" description="ABM" evidence="1">
    <location>
        <begin position="14"/>
        <end position="104"/>
    </location>
</feature>
<evidence type="ECO:0000313" key="3">
    <source>
        <dbReference type="Proteomes" id="UP000183788"/>
    </source>
</evidence>
<evidence type="ECO:0000313" key="2">
    <source>
        <dbReference type="EMBL" id="SFW68833.1"/>
    </source>
</evidence>
<dbReference type="EMBL" id="FPIZ01000011">
    <property type="protein sequence ID" value="SFW68833.1"/>
    <property type="molecule type" value="Genomic_DNA"/>
</dbReference>
<dbReference type="Pfam" id="PF03992">
    <property type="entry name" value="ABM"/>
    <property type="match status" value="1"/>
</dbReference>
<dbReference type="PANTHER" id="PTHR33336">
    <property type="entry name" value="QUINOL MONOOXYGENASE YGIN-RELATED"/>
    <property type="match status" value="1"/>
</dbReference>
<dbReference type="InterPro" id="IPR007138">
    <property type="entry name" value="ABM_dom"/>
</dbReference>
<reference evidence="2 3" key="1">
    <citation type="submission" date="2016-11" db="EMBL/GenBank/DDBJ databases">
        <authorList>
            <person name="Jaros S."/>
            <person name="Januszkiewicz K."/>
            <person name="Wedrychowicz H."/>
        </authorList>
    </citation>
    <scope>NUCLEOTIDE SEQUENCE [LARGE SCALE GENOMIC DNA]</scope>
    <source>
        <strain evidence="2 3">DSM 784</strain>
    </source>
</reference>
<evidence type="ECO:0000259" key="1">
    <source>
        <dbReference type="PROSITE" id="PS51725"/>
    </source>
</evidence>
<sequence length="105" mass="11704">MQRTQRNISKMKTLKIVARVTVSPENRKDVLASILKCAALSRAEEGNVYYNVTEHVSNPAIIVILEEWKSQAAIDFHNSTAHFKELVQAITGKADIAIDVLSQIN</sequence>
<keyword evidence="2" id="KW-0503">Monooxygenase</keyword>
<dbReference type="PROSITE" id="PS51725">
    <property type="entry name" value="ABM"/>
    <property type="match status" value="1"/>
</dbReference>
<accession>A0A1K1RA64</accession>
<dbReference type="InterPro" id="IPR011008">
    <property type="entry name" value="Dimeric_a/b-barrel"/>
</dbReference>
<name>A0A1K1RA64_9BACT</name>
<dbReference type="GO" id="GO:0004497">
    <property type="term" value="F:monooxygenase activity"/>
    <property type="evidence" value="ECO:0007669"/>
    <property type="project" value="UniProtKB-KW"/>
</dbReference>
<protein>
    <submittedName>
        <fullName evidence="2">Quinol monooxygenase YgiN</fullName>
    </submittedName>
</protein>
<dbReference type="Gene3D" id="3.30.70.100">
    <property type="match status" value="1"/>
</dbReference>
<dbReference type="Proteomes" id="UP000183788">
    <property type="component" value="Unassembled WGS sequence"/>
</dbReference>
<proteinExistence type="predicted"/>
<organism evidence="2 3">
    <name type="scientific">Chitinophaga sancti</name>
    <dbReference type="NCBI Taxonomy" id="1004"/>
    <lineage>
        <taxon>Bacteria</taxon>
        <taxon>Pseudomonadati</taxon>
        <taxon>Bacteroidota</taxon>
        <taxon>Chitinophagia</taxon>
        <taxon>Chitinophagales</taxon>
        <taxon>Chitinophagaceae</taxon>
        <taxon>Chitinophaga</taxon>
    </lineage>
</organism>
<dbReference type="InterPro" id="IPR050744">
    <property type="entry name" value="AI-2_Isomerase_LsrG"/>
</dbReference>
<keyword evidence="2" id="KW-0560">Oxidoreductase</keyword>
<dbReference type="SUPFAM" id="SSF54909">
    <property type="entry name" value="Dimeric alpha+beta barrel"/>
    <property type="match status" value="1"/>
</dbReference>
<dbReference type="STRING" id="1004.SAMN05661012_03516"/>